<comment type="caution">
    <text evidence="1">The sequence shown here is derived from an EMBL/GenBank/DDBJ whole genome shotgun (WGS) entry which is preliminary data.</text>
</comment>
<keyword evidence="2" id="KW-1185">Reference proteome</keyword>
<evidence type="ECO:0000313" key="2">
    <source>
        <dbReference type="Proteomes" id="UP000821853"/>
    </source>
</evidence>
<dbReference type="EMBL" id="JABSTR010003236">
    <property type="protein sequence ID" value="KAH9384829.1"/>
    <property type="molecule type" value="Genomic_DNA"/>
</dbReference>
<organism evidence="1 2">
    <name type="scientific">Haemaphysalis longicornis</name>
    <name type="common">Bush tick</name>
    <dbReference type="NCBI Taxonomy" id="44386"/>
    <lineage>
        <taxon>Eukaryota</taxon>
        <taxon>Metazoa</taxon>
        <taxon>Ecdysozoa</taxon>
        <taxon>Arthropoda</taxon>
        <taxon>Chelicerata</taxon>
        <taxon>Arachnida</taxon>
        <taxon>Acari</taxon>
        <taxon>Parasitiformes</taxon>
        <taxon>Ixodida</taxon>
        <taxon>Ixodoidea</taxon>
        <taxon>Ixodidae</taxon>
        <taxon>Haemaphysalinae</taxon>
        <taxon>Haemaphysalis</taxon>
    </lineage>
</organism>
<reference evidence="1 2" key="1">
    <citation type="journal article" date="2020" name="Cell">
        <title>Large-Scale Comparative Analyses of Tick Genomes Elucidate Their Genetic Diversity and Vector Capacities.</title>
        <authorList>
            <consortium name="Tick Genome and Microbiome Consortium (TIGMIC)"/>
            <person name="Jia N."/>
            <person name="Wang J."/>
            <person name="Shi W."/>
            <person name="Du L."/>
            <person name="Sun Y."/>
            <person name="Zhan W."/>
            <person name="Jiang J.F."/>
            <person name="Wang Q."/>
            <person name="Zhang B."/>
            <person name="Ji P."/>
            <person name="Bell-Sakyi L."/>
            <person name="Cui X.M."/>
            <person name="Yuan T.T."/>
            <person name="Jiang B.G."/>
            <person name="Yang W.F."/>
            <person name="Lam T.T."/>
            <person name="Chang Q.C."/>
            <person name="Ding S.J."/>
            <person name="Wang X.J."/>
            <person name="Zhu J.G."/>
            <person name="Ruan X.D."/>
            <person name="Zhao L."/>
            <person name="Wei J.T."/>
            <person name="Ye R.Z."/>
            <person name="Que T.C."/>
            <person name="Du C.H."/>
            <person name="Zhou Y.H."/>
            <person name="Cheng J.X."/>
            <person name="Dai P.F."/>
            <person name="Guo W.B."/>
            <person name="Han X.H."/>
            <person name="Huang E.J."/>
            <person name="Li L.F."/>
            <person name="Wei W."/>
            <person name="Gao Y.C."/>
            <person name="Liu J.Z."/>
            <person name="Shao H.Z."/>
            <person name="Wang X."/>
            <person name="Wang C.C."/>
            <person name="Yang T.C."/>
            <person name="Huo Q.B."/>
            <person name="Li W."/>
            <person name="Chen H.Y."/>
            <person name="Chen S.E."/>
            <person name="Zhou L.G."/>
            <person name="Ni X.B."/>
            <person name="Tian J.H."/>
            <person name="Sheng Y."/>
            <person name="Liu T."/>
            <person name="Pan Y.S."/>
            <person name="Xia L.Y."/>
            <person name="Li J."/>
            <person name="Zhao F."/>
            <person name="Cao W.C."/>
        </authorList>
    </citation>
    <scope>NUCLEOTIDE SEQUENCE [LARGE SCALE GENOMIC DNA]</scope>
    <source>
        <strain evidence="1">HaeL-2018</strain>
    </source>
</reference>
<protein>
    <submittedName>
        <fullName evidence="1">Uncharacterized protein</fullName>
    </submittedName>
</protein>
<evidence type="ECO:0000313" key="1">
    <source>
        <dbReference type="EMBL" id="KAH9384829.1"/>
    </source>
</evidence>
<dbReference type="AlphaFoldDB" id="A0A9J6HDD7"/>
<dbReference type="Proteomes" id="UP000821853">
    <property type="component" value="Unassembled WGS sequence"/>
</dbReference>
<proteinExistence type="predicted"/>
<dbReference type="OrthoDB" id="3039988at2759"/>
<dbReference type="VEuPathDB" id="VectorBase:HLOH_060137"/>
<name>A0A9J6HDD7_HAELO</name>
<accession>A0A9J6HDD7</accession>
<sequence>MPNTTATTVALPPTGCLRCSPRPRSKKTFGASQLSSLHSEAFRSPLTVKIVQLYRAKEDDWLTVLRKNQHPQNQSTLVLPPQDGFLLATHRRAALMMAIESAANLLQTQAKAIYFDVPRHLNIPVIKVRTLATAPEDSCRGIIHGIEAGTSPEELMQNLCAPDTDVPSGRMTGRSETELLTFRRTYVPRFVLYHRAKYDCKPYKKKAQLCFTCYGIGRQTDSCPQAGVIQCQPFGSLLDTPG</sequence>
<gene>
    <name evidence="1" type="ORF">HPB48_026851</name>
</gene>